<accession>A0A0N0MEN0</accession>
<evidence type="ECO:0000313" key="2">
    <source>
        <dbReference type="EMBL" id="KPH85774.1"/>
    </source>
</evidence>
<dbReference type="AlphaFoldDB" id="A0A0N0MEN0"/>
<protein>
    <submittedName>
        <fullName evidence="2">Uncharacterized protein</fullName>
    </submittedName>
</protein>
<reference evidence="2 3" key="1">
    <citation type="submission" date="2015-07" db="EMBL/GenBank/DDBJ databases">
        <title>Draft Genome Sequence of Komagataeibacter intermedius Strain AF2, Isolated from Kombucha Tea.</title>
        <authorList>
            <person name="Santos R.A."/>
            <person name="Berretta A.A."/>
            <person name="Barud H.S."/>
            <person name="Ribeiro S.J."/>
            <person name="Gonzalez-Garcia L.N."/>
            <person name="Zucchi T.D."/>
            <person name="Goldman G.H."/>
            <person name="Riano-Pachon D.M."/>
        </authorList>
    </citation>
    <scope>NUCLEOTIDE SEQUENCE [LARGE SCALE GENOMIC DNA]</scope>
    <source>
        <strain evidence="2 3">AF2</strain>
    </source>
</reference>
<gene>
    <name evidence="2" type="ORF">GLUCOINTEAF2_0201029</name>
</gene>
<proteinExistence type="predicted"/>
<comment type="caution">
    <text evidence="2">The sequence shown here is derived from an EMBL/GenBank/DDBJ whole genome shotgun (WGS) entry which is preliminary data.</text>
</comment>
<sequence>MPGHPRLTARPGMTSCPTGQLQCKRRILSTRPITWDGAGQDAPFVHERVRPAGHRVGTARHDGK</sequence>
<dbReference type="Proteomes" id="UP000031553">
    <property type="component" value="Unassembled WGS sequence"/>
</dbReference>
<organism evidence="2 3">
    <name type="scientific">Komagataeibacter intermedius AF2</name>
    <dbReference type="NCBI Taxonomy" id="1458464"/>
    <lineage>
        <taxon>Bacteria</taxon>
        <taxon>Pseudomonadati</taxon>
        <taxon>Pseudomonadota</taxon>
        <taxon>Alphaproteobacteria</taxon>
        <taxon>Acetobacterales</taxon>
        <taxon>Acetobacteraceae</taxon>
        <taxon>Komagataeibacter</taxon>
    </lineage>
</organism>
<dbReference type="RefSeq" id="WP_048883101.1">
    <property type="nucleotide sequence ID" value="NZ_JUFX02000225.1"/>
</dbReference>
<evidence type="ECO:0000313" key="3">
    <source>
        <dbReference type="Proteomes" id="UP000031553"/>
    </source>
</evidence>
<evidence type="ECO:0000256" key="1">
    <source>
        <dbReference type="SAM" id="MobiDB-lite"/>
    </source>
</evidence>
<name>A0A0N0MEN0_9PROT</name>
<feature type="region of interest" description="Disordered" evidence="1">
    <location>
        <begin position="1"/>
        <end position="20"/>
    </location>
</feature>
<dbReference type="EMBL" id="JUFX02000225">
    <property type="protein sequence ID" value="KPH85774.1"/>
    <property type="molecule type" value="Genomic_DNA"/>
</dbReference>